<dbReference type="EMBL" id="JAUOZS010000001">
    <property type="protein sequence ID" value="MDT8900381.1"/>
    <property type="molecule type" value="Genomic_DNA"/>
</dbReference>
<reference evidence="1 2" key="1">
    <citation type="submission" date="2023-07" db="EMBL/GenBank/DDBJ databases">
        <title>The novel representative of Negativicutes class, Anaeroselena agilis gen. nov. sp. nov.</title>
        <authorList>
            <person name="Prokofeva M.I."/>
            <person name="Elcheninov A.G."/>
            <person name="Klyukina A."/>
            <person name="Kublanov I.V."/>
            <person name="Frolov E.N."/>
            <person name="Podosokorskaya O.A."/>
        </authorList>
    </citation>
    <scope>NUCLEOTIDE SEQUENCE [LARGE SCALE GENOMIC DNA]</scope>
    <source>
        <strain evidence="1 2">4137-cl</strain>
    </source>
</reference>
<comment type="caution">
    <text evidence="1">The sequence shown here is derived from an EMBL/GenBank/DDBJ whole genome shotgun (WGS) entry which is preliminary data.</text>
</comment>
<proteinExistence type="predicted"/>
<sequence length="82" mass="9583">MKSDGMAVNQKHYQFAPVEPIEILQMYLDPKEFQGFLLGNVLKYLLRLGRKDEAGKEVDKAFQYLLWLRQAVNGENINPREK</sequence>
<accession>A0ABU3NX27</accession>
<gene>
    <name evidence="1" type="ORF">Q4T40_03885</name>
</gene>
<keyword evidence="2" id="KW-1185">Reference proteome</keyword>
<dbReference type="InterPro" id="IPR021739">
    <property type="entry name" value="SaV-like"/>
</dbReference>
<name>A0ABU3NX27_9FIRM</name>
<organism evidence="1 2">
    <name type="scientific">Anaeroselena agilis</name>
    <dbReference type="NCBI Taxonomy" id="3063788"/>
    <lineage>
        <taxon>Bacteria</taxon>
        <taxon>Bacillati</taxon>
        <taxon>Bacillota</taxon>
        <taxon>Negativicutes</taxon>
        <taxon>Acetonemataceae</taxon>
        <taxon>Anaeroselena</taxon>
    </lineage>
</organism>
<evidence type="ECO:0000313" key="2">
    <source>
        <dbReference type="Proteomes" id="UP001254848"/>
    </source>
</evidence>
<dbReference type="Pfam" id="PF11753">
    <property type="entry name" value="DUF3310"/>
    <property type="match status" value="1"/>
</dbReference>
<evidence type="ECO:0000313" key="1">
    <source>
        <dbReference type="EMBL" id="MDT8900381.1"/>
    </source>
</evidence>
<protein>
    <submittedName>
        <fullName evidence="1">DUF3310 domain-containing protein</fullName>
    </submittedName>
</protein>
<dbReference type="RefSeq" id="WP_413778928.1">
    <property type="nucleotide sequence ID" value="NZ_JAUOZS010000001.1"/>
</dbReference>
<dbReference type="Proteomes" id="UP001254848">
    <property type="component" value="Unassembled WGS sequence"/>
</dbReference>